<evidence type="ECO:0000313" key="4">
    <source>
        <dbReference type="Proteomes" id="UP000230557"/>
    </source>
</evidence>
<dbReference type="Pfam" id="PF20803">
    <property type="entry name" value="PaaX_M"/>
    <property type="match status" value="1"/>
</dbReference>
<keyword evidence="1" id="KW-0472">Membrane</keyword>
<keyword evidence="1" id="KW-0812">Transmembrane</keyword>
<sequence length="191" mass="22548">MSKTLSKKQQREKYKNTAELILKIVGMTALVGSVMVFPGLAYVVKWVEDSLKDNSPKTRRSFKRLQQRGMITLKKEGKKIRLVLTAKGRRQLAEYQLKNLKIKKPGQWDGKWRFVMFDIPELTRYLRNNIRRKLYELGFVPIQKSVFIYPYACKEVVDFMREYYKLGEGQLYIFEGKVLEGETALLKHFKL</sequence>
<dbReference type="PANTHER" id="PTHR30319:SF1">
    <property type="entry name" value="TRANSCRIPTIONAL REPRESSOR PAAX"/>
    <property type="match status" value="1"/>
</dbReference>
<dbReference type="Proteomes" id="UP000230557">
    <property type="component" value="Unassembled WGS sequence"/>
</dbReference>
<comment type="caution">
    <text evidence="3">The sequence shown here is derived from an EMBL/GenBank/DDBJ whole genome shotgun (WGS) entry which is preliminary data.</text>
</comment>
<dbReference type="AlphaFoldDB" id="A0A2H0VF23"/>
<feature type="transmembrane region" description="Helical" evidence="1">
    <location>
        <begin position="20"/>
        <end position="44"/>
    </location>
</feature>
<keyword evidence="1" id="KW-1133">Transmembrane helix</keyword>
<evidence type="ECO:0000313" key="3">
    <source>
        <dbReference type="EMBL" id="PIR97698.1"/>
    </source>
</evidence>
<protein>
    <recommendedName>
        <fullName evidence="2">Transcriptional repressor PaaX-like central Cas2-like domain-containing protein</fullName>
    </recommendedName>
</protein>
<dbReference type="InterPro" id="IPR048846">
    <property type="entry name" value="PaaX-like_central"/>
</dbReference>
<gene>
    <name evidence="3" type="ORF">COT91_00005</name>
</gene>
<accession>A0A2H0VF23</accession>
<proteinExistence type="predicted"/>
<dbReference type="SUPFAM" id="SSF143430">
    <property type="entry name" value="TTP0101/SSO1404-like"/>
    <property type="match status" value="1"/>
</dbReference>
<name>A0A2H0VF23_9BACT</name>
<reference evidence="4" key="1">
    <citation type="submission" date="2017-09" db="EMBL/GenBank/DDBJ databases">
        <title>Depth-based differentiation of microbial function through sediment-hosted aquifers and enrichment of novel symbionts in the deep terrestrial subsurface.</title>
        <authorList>
            <person name="Probst A.J."/>
            <person name="Ladd B."/>
            <person name="Jarett J.K."/>
            <person name="Geller-Mcgrath D.E."/>
            <person name="Sieber C.M.K."/>
            <person name="Emerson J.B."/>
            <person name="Anantharaman K."/>
            <person name="Thomas B.C."/>
            <person name="Malmstrom R."/>
            <person name="Stieglmeier M."/>
            <person name="Klingl A."/>
            <person name="Woyke T."/>
            <person name="Ryan C.M."/>
            <person name="Banfield J.F."/>
        </authorList>
    </citation>
    <scope>NUCLEOTIDE SEQUENCE [LARGE SCALE GENOMIC DNA]</scope>
</reference>
<evidence type="ECO:0000259" key="2">
    <source>
        <dbReference type="Pfam" id="PF20803"/>
    </source>
</evidence>
<dbReference type="PANTHER" id="PTHR30319">
    <property type="entry name" value="PHENYLACETIC ACID REGULATOR-RELATED TRANSCRIPTIONAL REPRESSOR"/>
    <property type="match status" value="1"/>
</dbReference>
<organism evidence="3 4">
    <name type="scientific">Candidatus Doudnabacteria bacterium CG10_big_fil_rev_8_21_14_0_10_41_10</name>
    <dbReference type="NCBI Taxonomy" id="1974551"/>
    <lineage>
        <taxon>Bacteria</taxon>
        <taxon>Candidatus Doudnaibacteriota</taxon>
    </lineage>
</organism>
<evidence type="ECO:0000256" key="1">
    <source>
        <dbReference type="SAM" id="Phobius"/>
    </source>
</evidence>
<dbReference type="Gene3D" id="3.30.70.2650">
    <property type="match status" value="1"/>
</dbReference>
<dbReference type="GO" id="GO:0006351">
    <property type="term" value="P:DNA-templated transcription"/>
    <property type="evidence" value="ECO:0007669"/>
    <property type="project" value="TreeGrafter"/>
</dbReference>
<dbReference type="EMBL" id="PFAJ01000001">
    <property type="protein sequence ID" value="PIR97698.1"/>
    <property type="molecule type" value="Genomic_DNA"/>
</dbReference>
<feature type="domain" description="Transcriptional repressor PaaX-like central Cas2-like" evidence="2">
    <location>
        <begin position="106"/>
        <end position="181"/>
    </location>
</feature>